<dbReference type="Proteomes" id="UP000095210">
    <property type="component" value="Chromosome"/>
</dbReference>
<evidence type="ECO:0000313" key="3">
    <source>
        <dbReference type="Proteomes" id="UP000095210"/>
    </source>
</evidence>
<dbReference type="InterPro" id="IPR029068">
    <property type="entry name" value="Glyas_Bleomycin-R_OHBP_Dase"/>
</dbReference>
<proteinExistence type="predicted"/>
<organism evidence="2 3">
    <name type="scientific">Actinoalloteichus hymeniacidonis</name>
    <dbReference type="NCBI Taxonomy" id="340345"/>
    <lineage>
        <taxon>Bacteria</taxon>
        <taxon>Bacillati</taxon>
        <taxon>Actinomycetota</taxon>
        <taxon>Actinomycetes</taxon>
        <taxon>Pseudonocardiales</taxon>
        <taxon>Pseudonocardiaceae</taxon>
        <taxon>Actinoalloteichus</taxon>
    </lineage>
</organism>
<evidence type="ECO:0000259" key="1">
    <source>
        <dbReference type="Pfam" id="PF00903"/>
    </source>
</evidence>
<keyword evidence="3" id="KW-1185">Reference proteome</keyword>
<dbReference type="EMBL" id="CP014859">
    <property type="protein sequence ID" value="AOS65923.1"/>
    <property type="molecule type" value="Genomic_DNA"/>
</dbReference>
<reference evidence="3" key="1">
    <citation type="submission" date="2016-03" db="EMBL/GenBank/DDBJ databases">
        <title>Complete genome sequence of the type strain Actinoalloteichus hymeniacidonis DSM 45092.</title>
        <authorList>
            <person name="Schaffert L."/>
            <person name="Albersmeier A."/>
            <person name="Winkler A."/>
            <person name="Kalinowski J."/>
            <person name="Zotchev S."/>
            <person name="Ruckert C."/>
        </authorList>
    </citation>
    <scope>NUCLEOTIDE SEQUENCE [LARGE SCALE GENOMIC DNA]</scope>
    <source>
        <strain evidence="3">HPA177(T) (DSM 45092(T))</strain>
    </source>
</reference>
<dbReference type="Gene3D" id="3.10.180.10">
    <property type="entry name" value="2,3-Dihydroxybiphenyl 1,2-Dioxygenase, domain 1"/>
    <property type="match status" value="1"/>
</dbReference>
<dbReference type="InterPro" id="IPR004360">
    <property type="entry name" value="Glyas_Fos-R_dOase_dom"/>
</dbReference>
<dbReference type="SUPFAM" id="SSF54593">
    <property type="entry name" value="Glyoxalase/Bleomycin resistance protein/Dihydroxybiphenyl dioxygenase"/>
    <property type="match status" value="1"/>
</dbReference>
<gene>
    <name evidence="2" type="ORF">TL08_25765</name>
</gene>
<dbReference type="KEGG" id="ahm:TL08_25765"/>
<dbReference type="GO" id="GO:0016829">
    <property type="term" value="F:lyase activity"/>
    <property type="evidence" value="ECO:0007669"/>
    <property type="project" value="UniProtKB-KW"/>
</dbReference>
<evidence type="ECO:0000313" key="2">
    <source>
        <dbReference type="EMBL" id="AOS65923.1"/>
    </source>
</evidence>
<keyword evidence="2" id="KW-0456">Lyase</keyword>
<name>A0AAC9MZY3_9PSEU</name>
<feature type="domain" description="Glyoxalase/fosfomycin resistance/dioxygenase" evidence="1">
    <location>
        <begin position="26"/>
        <end position="128"/>
    </location>
</feature>
<dbReference type="AlphaFoldDB" id="A0AAC9MZY3"/>
<sequence length="139" mass="15138">MARSSVFDRRVHDVSEVVSFVPYAHVRDLGRSTAFYQAVGLTSVESVERTGRTVWALLAAGSAMLMIAQADDLVDPHRQGVLFYLHVTDVVALRNRLTAAGLAPGPLSHPDHMPRGEFRLVDPDGYVLLIGQLSEAIDG</sequence>
<protein>
    <submittedName>
        <fullName evidence="2">Lactoylglutathione lyase family protein</fullName>
    </submittedName>
</protein>
<accession>A0AAC9MZY3</accession>
<dbReference type="Pfam" id="PF00903">
    <property type="entry name" value="Glyoxalase"/>
    <property type="match status" value="1"/>
</dbReference>